<feature type="region of interest" description="Disordered" evidence="7">
    <location>
        <begin position="797"/>
        <end position="883"/>
    </location>
</feature>
<comment type="subcellular location">
    <subcellularLocation>
        <location evidence="1">Cell junction</location>
    </subcellularLocation>
    <subcellularLocation>
        <location evidence="2">Golgi apparatus</location>
        <location evidence="2">Golgi stack</location>
    </subcellularLocation>
</comment>
<feature type="compositionally biased region" description="Basic and acidic residues" evidence="7">
    <location>
        <begin position="99"/>
        <end position="120"/>
    </location>
</feature>
<dbReference type="Pfam" id="PF00621">
    <property type="entry name" value="RhoGEF"/>
    <property type="match status" value="1"/>
</dbReference>
<dbReference type="PROSITE" id="PS51021">
    <property type="entry name" value="BAR"/>
    <property type="match status" value="1"/>
</dbReference>
<feature type="region of interest" description="Disordered" evidence="7">
    <location>
        <begin position="1"/>
        <end position="347"/>
    </location>
</feature>
<feature type="domain" description="BAR" evidence="9">
    <location>
        <begin position="1480"/>
        <end position="1691"/>
    </location>
</feature>
<dbReference type="PANTHER" id="PTHR22834">
    <property type="entry name" value="NUCLEAR FUSION PROTEIN FUS2"/>
    <property type="match status" value="1"/>
</dbReference>
<feature type="compositionally biased region" description="Polar residues" evidence="7">
    <location>
        <begin position="601"/>
        <end position="613"/>
    </location>
</feature>
<protein>
    <recommendedName>
        <fullName evidence="3">Dynamin-binding protein</fullName>
    </recommendedName>
    <alternativeName>
        <fullName evidence="6">Scaffold protein Tuba</fullName>
    </alternativeName>
</protein>
<dbReference type="CDD" id="cd07589">
    <property type="entry name" value="BAR_DNMBP"/>
    <property type="match status" value="1"/>
</dbReference>
<feature type="domain" description="DH" evidence="8">
    <location>
        <begin position="1219"/>
        <end position="1443"/>
    </location>
</feature>
<feature type="compositionally biased region" description="Polar residues" evidence="7">
    <location>
        <begin position="1857"/>
        <end position="1870"/>
    </location>
</feature>
<feature type="compositionally biased region" description="Basic and acidic residues" evidence="7">
    <location>
        <begin position="1044"/>
        <end position="1072"/>
    </location>
</feature>
<evidence type="ECO:0000256" key="4">
    <source>
        <dbReference type="ARBA" id="ARBA00022658"/>
    </source>
</evidence>
<dbReference type="InterPro" id="IPR004148">
    <property type="entry name" value="BAR_dom"/>
</dbReference>
<dbReference type="CDD" id="cd00160">
    <property type="entry name" value="RhoGEF"/>
    <property type="match status" value="1"/>
</dbReference>
<feature type="region of interest" description="Disordered" evidence="7">
    <location>
        <begin position="1018"/>
        <end position="1218"/>
    </location>
</feature>
<feature type="compositionally biased region" description="Polar residues" evidence="7">
    <location>
        <begin position="473"/>
        <end position="483"/>
    </location>
</feature>
<dbReference type="Proteomes" id="UP001590951">
    <property type="component" value="Unassembled WGS sequence"/>
</dbReference>
<evidence type="ECO:0000259" key="8">
    <source>
        <dbReference type="PROSITE" id="PS50010"/>
    </source>
</evidence>
<dbReference type="SUPFAM" id="SSF103657">
    <property type="entry name" value="BAR/IMD domain-like"/>
    <property type="match status" value="1"/>
</dbReference>
<dbReference type="Pfam" id="PF03114">
    <property type="entry name" value="BAR"/>
    <property type="match status" value="1"/>
</dbReference>
<feature type="region of interest" description="Disordered" evidence="7">
    <location>
        <begin position="942"/>
        <end position="987"/>
    </location>
</feature>
<name>A0ABR4AP91_9LECA</name>
<dbReference type="InterPro" id="IPR000219">
    <property type="entry name" value="DH_dom"/>
</dbReference>
<feature type="compositionally biased region" description="Polar residues" evidence="7">
    <location>
        <begin position="1824"/>
        <end position="1834"/>
    </location>
</feature>
<evidence type="ECO:0000256" key="1">
    <source>
        <dbReference type="ARBA" id="ARBA00004282"/>
    </source>
</evidence>
<feature type="compositionally biased region" description="Acidic residues" evidence="7">
    <location>
        <begin position="722"/>
        <end position="732"/>
    </location>
</feature>
<feature type="compositionally biased region" description="Polar residues" evidence="7">
    <location>
        <begin position="1894"/>
        <end position="1903"/>
    </location>
</feature>
<evidence type="ECO:0000256" key="2">
    <source>
        <dbReference type="ARBA" id="ARBA00004348"/>
    </source>
</evidence>
<proteinExistence type="predicted"/>
<feature type="compositionally biased region" description="Basic and acidic residues" evidence="7">
    <location>
        <begin position="586"/>
        <end position="597"/>
    </location>
</feature>
<dbReference type="InterPro" id="IPR035899">
    <property type="entry name" value="DBL_dom_sf"/>
</dbReference>
<dbReference type="InterPro" id="IPR051492">
    <property type="entry name" value="Dynamin-Rho_GEF"/>
</dbReference>
<keyword evidence="4" id="KW-0344">Guanine-nucleotide releasing factor</keyword>
<evidence type="ECO:0000259" key="9">
    <source>
        <dbReference type="PROSITE" id="PS51021"/>
    </source>
</evidence>
<reference evidence="10 11" key="1">
    <citation type="submission" date="2024-09" db="EMBL/GenBank/DDBJ databases">
        <title>Rethinking Asexuality: The Enigmatic Case of Functional Sexual Genes in Lepraria (Stereocaulaceae).</title>
        <authorList>
            <person name="Doellman M."/>
            <person name="Sun Y."/>
            <person name="Barcenas-Pena A."/>
            <person name="Lumbsch H.T."/>
            <person name="Grewe F."/>
        </authorList>
    </citation>
    <scope>NUCLEOTIDE SEQUENCE [LARGE SCALE GENOMIC DNA]</scope>
    <source>
        <strain evidence="10 11">Grewe 0041</strain>
    </source>
</reference>
<evidence type="ECO:0000256" key="7">
    <source>
        <dbReference type="SAM" id="MobiDB-lite"/>
    </source>
</evidence>
<dbReference type="SMART" id="SM00325">
    <property type="entry name" value="RhoGEF"/>
    <property type="match status" value="1"/>
</dbReference>
<accession>A0ABR4AP91</accession>
<comment type="caution">
    <text evidence="10">The sequence shown here is derived from an EMBL/GenBank/DDBJ whole genome shotgun (WGS) entry which is preliminary data.</text>
</comment>
<keyword evidence="5" id="KW-0965">Cell junction</keyword>
<feature type="compositionally biased region" description="Polar residues" evidence="7">
    <location>
        <begin position="275"/>
        <end position="286"/>
    </location>
</feature>
<feature type="compositionally biased region" description="Polar residues" evidence="7">
    <location>
        <begin position="687"/>
        <end position="703"/>
    </location>
</feature>
<dbReference type="SUPFAM" id="SSF48065">
    <property type="entry name" value="DBL homology domain (DH-domain)"/>
    <property type="match status" value="1"/>
</dbReference>
<feature type="compositionally biased region" description="Basic and acidic residues" evidence="7">
    <location>
        <begin position="1"/>
        <end position="20"/>
    </location>
</feature>
<evidence type="ECO:0000256" key="6">
    <source>
        <dbReference type="ARBA" id="ARBA00032587"/>
    </source>
</evidence>
<dbReference type="EMBL" id="JBHFEH010000119">
    <property type="protein sequence ID" value="KAL2046489.1"/>
    <property type="molecule type" value="Genomic_DNA"/>
</dbReference>
<feature type="compositionally biased region" description="Basic and acidic residues" evidence="7">
    <location>
        <begin position="971"/>
        <end position="987"/>
    </location>
</feature>
<evidence type="ECO:0000256" key="5">
    <source>
        <dbReference type="ARBA" id="ARBA00022949"/>
    </source>
</evidence>
<feature type="compositionally biased region" description="Polar residues" evidence="7">
    <location>
        <begin position="133"/>
        <end position="172"/>
    </location>
</feature>
<feature type="compositionally biased region" description="Low complexity" evidence="7">
    <location>
        <begin position="815"/>
        <end position="826"/>
    </location>
</feature>
<keyword evidence="11" id="KW-1185">Reference proteome</keyword>
<feature type="compositionally biased region" description="Polar residues" evidence="7">
    <location>
        <begin position="405"/>
        <end position="414"/>
    </location>
</feature>
<feature type="compositionally biased region" description="Polar residues" evidence="7">
    <location>
        <begin position="1201"/>
        <end position="1212"/>
    </location>
</feature>
<feature type="compositionally biased region" description="Basic and acidic residues" evidence="7">
    <location>
        <begin position="827"/>
        <end position="843"/>
    </location>
</feature>
<dbReference type="InterPro" id="IPR001331">
    <property type="entry name" value="GDS_CDC24_CS"/>
</dbReference>
<feature type="compositionally biased region" description="Polar residues" evidence="7">
    <location>
        <begin position="947"/>
        <end position="959"/>
    </location>
</feature>
<dbReference type="PANTHER" id="PTHR22834:SF20">
    <property type="entry name" value="SH3 DOMAIN-CONTAINING PROTEIN"/>
    <property type="match status" value="1"/>
</dbReference>
<feature type="compositionally biased region" description="Polar residues" evidence="7">
    <location>
        <begin position="211"/>
        <end position="220"/>
    </location>
</feature>
<gene>
    <name evidence="10" type="ORF">ABVK25_011824</name>
</gene>
<dbReference type="Gene3D" id="1.20.1270.60">
    <property type="entry name" value="Arfaptin homology (AH) domain/BAR domain"/>
    <property type="match status" value="1"/>
</dbReference>
<evidence type="ECO:0000256" key="3">
    <source>
        <dbReference type="ARBA" id="ARBA00018186"/>
    </source>
</evidence>
<feature type="compositionally biased region" description="Pro residues" evidence="7">
    <location>
        <begin position="1107"/>
        <end position="1132"/>
    </location>
</feature>
<evidence type="ECO:0000313" key="11">
    <source>
        <dbReference type="Proteomes" id="UP001590951"/>
    </source>
</evidence>
<feature type="compositionally biased region" description="Basic and acidic residues" evidence="7">
    <location>
        <begin position="616"/>
        <end position="629"/>
    </location>
</feature>
<feature type="compositionally biased region" description="Polar residues" evidence="7">
    <location>
        <begin position="1176"/>
        <end position="1193"/>
    </location>
</feature>
<feature type="compositionally biased region" description="Low complexity" evidence="7">
    <location>
        <begin position="517"/>
        <end position="526"/>
    </location>
</feature>
<feature type="compositionally biased region" description="Polar residues" evidence="7">
    <location>
        <begin position="854"/>
        <end position="883"/>
    </location>
</feature>
<feature type="region of interest" description="Disordered" evidence="7">
    <location>
        <begin position="1737"/>
        <end position="1778"/>
    </location>
</feature>
<sequence length="1996" mass="220920">MASLDVDHNHYTLDRGDHSQESSVQSAYDPTKRSIDSSLVPNDSSIPPLPAYTYTQPSGKRSKIAARSEHNANSARANGIARDNSPDPHDFYRCPFQEEDYRTTSVKRSDGSNKADHRDGGMVGSVHQPRVTPMSTRISSRYNSTSTDRSPLSGAKSSPTLSKTARNRQTSLKDLVDKFNQNPDEALPLPRRSTSRSPSASPGGHNVVRARTSSLSNRQGNGAGKKASTARPAQATGTSRTYPRGEGTNGGINTSPRSRRLQRSQRADHIDSMPYASQSTTNLSDTHSQRPLFGEILAMSPSHPDLGYGIPSNARRRRGSEGSMHSPNPMFPQERGQPEVSPSSPAAWYLGVTPTLEEIKTEKAIPDLPPNMHRRTRSDFTGAPSRPPTSRFYGTNLSPPRDLPSTPSSANGSKRNSHSRIPISTRRMSATSDSGNSTQSTRANSALGRAKIKSTTRIAGPTSKHGKKPQSPPQHSRSNTPQKSPHRSDFGLATQRTSPSPHLKAYISIPMPKKSPPLRSSKPRQPVSNASTSASRARVVERFSSHENGNVKNTRERKPYKPPELAGVDFAARREKIQQAVTQTVRENERLDEERRASMALGNQSLEASTTSNGDDEPRCQEEFSKKPPDLNQEDAQDVEKDDFQNPTEEILRSERELTINTDHLSERSVLDLSMEDSPTLGIFNRFTTNPNRFQNSSVTTPSDVEPSSAITAGTSDSVDTFFDDEPQDDSLDSSRHHSREHQTLLNHIMTMRNSSPSPEGARMPATTEGSTSEHDDQESIQIMLGESPVLEKAPSKEQFEAKLTDSQSGEGQESRWSMSSWTSSTRSRDERDTPMERIDEHSPPPQEQPGHLSVSTSGSQQTPQPWSPASFTSAQTARTTMDSDAYSTIDRVLDHYHDPNLVSPQLMQDVQQHIFKQSPDLARQGGWDPKKVTQLYLQELAKGRYRQSSTTPDSSSFQARPRRNSIKVPEVPEKEVRGDHDEKMVEQMELDYEELTPPATSLGVDEGDIRPARASLNRLEDWDMSPSLGELELQAESLDSPAGDEKPVLPPKDWRSVKRELADTSDPKEGQAKQTAAADSGPRLPPIDGLGIEINIMGPQRTDSPVIPPPPPPIHSPPPPPPPPSVEPSPPTGARSPPSPSVYSKHVASSIYPTSTPTDAPVPPLPSNEPRQPRSVASSIQPSGSSTVSQGRASVDGPSTEGTSKNSSPSPDQKRLKRRRHIIEEIVLTEHSFGQDMKVVDDIYKGTSNVIIISAKDVKTLFSNSNEIVAFSMMFLDALKQASKSVYVLPKSKRWRSNRVSNATSYNGNIDDQLSVNGVELNDEEKDRKTSMGDAFGEHMAKMERVYTEYLRNQKTATERLEVLQQDPKVQIWLKECRAYAHDLTTAWDLHSLLIKPFQRLTKYPLLLKELVEVTPDNHPDFTALDIAHREVKSIVKRIDEMNGRAIIIQQIAQPGRKRKESESRPRIFARQFGLRAEKSKLLGSSGTIEDKAYSAVSERFGSHFFQLQVVMRDVEMYTADVQTYMNKFCELALAMEAHIEVGPPSSYPEVESKWHKFRMSTREMSMTALTDHIAAVRKNVIEPMNTLLRMHEGPQKLMHKRNKRVADYNRLKDFRDRGDKPDKKTVEQGEQFQVLNELLKDELPKLFAMTAKLVEACLNGFVQLQLQWQVIWRRKLSQALDDQKAPGSVQEIQDAFAGDFKFVEASVLSLGICNGSMLNDVANQISFFSSERTTLSGDDSGMVSHGSSLESKRRTLSVSSEQSPVLPQPDFGGRGSGSFFSVGDATQLATGGNYVEPNRRLRTSSTLSGHSPRTPEVPGSYPSYSNSTTPVNSIPGRPSIANPRTFTEPLPSPSRPSTEMSSLNQPSEDSVRTGRVPGSTYPQIDSQARAGSPSQRYSGLFSSAMPMSDSPRTESPAPGPAQREFNVIFLAASVYEFNIDRQRREAGYPYLTYVAGEIFDVIGEKGELWLAKNQDDSNNEVGWIWNKHFVKLAS</sequence>
<feature type="compositionally biased region" description="Polar residues" evidence="7">
    <location>
        <begin position="709"/>
        <end position="719"/>
    </location>
</feature>
<organism evidence="10 11">
    <name type="scientific">Lepraria finkii</name>
    <dbReference type="NCBI Taxonomy" id="1340010"/>
    <lineage>
        <taxon>Eukaryota</taxon>
        <taxon>Fungi</taxon>
        <taxon>Dikarya</taxon>
        <taxon>Ascomycota</taxon>
        <taxon>Pezizomycotina</taxon>
        <taxon>Lecanoromycetes</taxon>
        <taxon>OSLEUM clade</taxon>
        <taxon>Lecanoromycetidae</taxon>
        <taxon>Lecanorales</taxon>
        <taxon>Lecanorineae</taxon>
        <taxon>Stereocaulaceae</taxon>
        <taxon>Lepraria</taxon>
    </lineage>
</organism>
<feature type="region of interest" description="Disordered" evidence="7">
    <location>
        <begin position="752"/>
        <end position="779"/>
    </location>
</feature>
<dbReference type="InterPro" id="IPR027267">
    <property type="entry name" value="AH/BAR_dom_sf"/>
</dbReference>
<feature type="compositionally biased region" description="Low complexity" evidence="7">
    <location>
        <begin position="186"/>
        <end position="202"/>
    </location>
</feature>
<feature type="region of interest" description="Disordered" evidence="7">
    <location>
        <begin position="687"/>
        <end position="740"/>
    </location>
</feature>
<feature type="compositionally biased region" description="Polar residues" evidence="7">
    <location>
        <begin position="1758"/>
        <end position="1767"/>
    </location>
</feature>
<evidence type="ECO:0000313" key="10">
    <source>
        <dbReference type="EMBL" id="KAL2046489.1"/>
    </source>
</evidence>
<dbReference type="PROSITE" id="PS00741">
    <property type="entry name" value="DH_1"/>
    <property type="match status" value="1"/>
</dbReference>
<feature type="compositionally biased region" description="Polar residues" evidence="7">
    <location>
        <begin position="36"/>
        <end position="45"/>
    </location>
</feature>
<dbReference type="PROSITE" id="PS50010">
    <property type="entry name" value="DH_2"/>
    <property type="match status" value="1"/>
</dbReference>
<dbReference type="Gene3D" id="1.20.900.10">
    <property type="entry name" value="Dbl homology (DH) domain"/>
    <property type="match status" value="1"/>
</dbReference>
<feature type="compositionally biased region" description="Polar residues" evidence="7">
    <location>
        <begin position="426"/>
        <end position="444"/>
    </location>
</feature>
<feature type="region of interest" description="Disordered" evidence="7">
    <location>
        <begin position="360"/>
        <end position="646"/>
    </location>
</feature>
<feature type="region of interest" description="Disordered" evidence="7">
    <location>
        <begin position="1791"/>
        <end position="1922"/>
    </location>
</feature>